<dbReference type="Pfam" id="PF00571">
    <property type="entry name" value="CBS"/>
    <property type="match status" value="2"/>
</dbReference>
<feature type="transmembrane region" description="Helical" evidence="4">
    <location>
        <begin position="20"/>
        <end position="37"/>
    </location>
</feature>
<dbReference type="InterPro" id="IPR058581">
    <property type="entry name" value="TM_HPP"/>
</dbReference>
<proteinExistence type="predicted"/>
<dbReference type="AlphaFoldDB" id="A0A3S8UBI2"/>
<dbReference type="Proteomes" id="UP000282002">
    <property type="component" value="Chromosome"/>
</dbReference>
<sequence length="346" mass="35238">MAGWRAYGPAMAGPKGIDLARAGIGAMTGLLLAGLALRGLSLGWLIAPFGASAVLVFAVPNSPLAQPWSVVVGNGVSALVALAVVAVLPAAPWVMPVAVGLAIIAMLALRALHPPGGAVALLVALGTTEGWAVTLGSVVLGSAVLMLAGVLWNRAAGRAYPFRQPDGPGPHGTTDPTPQARIGVDPAGLQAILEDYRQSANLGVADLARLVGAVEEAAAARRLEGISAADIMSRDLVTVGLDTPLAEVAELFRSHGFTSLPVVDGDRLAGVIFQIDVIRRADTMTAAEMMQTDVPLVRAETPVGALLPILSDGGTEAVPVVQDDRLVGIVTRTDLVSALARRLAGG</sequence>
<evidence type="ECO:0000256" key="4">
    <source>
        <dbReference type="SAM" id="Phobius"/>
    </source>
</evidence>
<evidence type="ECO:0000259" key="5">
    <source>
        <dbReference type="PROSITE" id="PS51371"/>
    </source>
</evidence>
<dbReference type="Pfam" id="PF04982">
    <property type="entry name" value="TM_HPP"/>
    <property type="match status" value="1"/>
</dbReference>
<dbReference type="KEGG" id="taw:EI545_19975"/>
<dbReference type="InterPro" id="IPR000644">
    <property type="entry name" value="CBS_dom"/>
</dbReference>
<keyword evidence="4" id="KW-0812">Transmembrane</keyword>
<keyword evidence="1 2" id="KW-0129">CBS domain</keyword>
<feature type="domain" description="CBS" evidence="5">
    <location>
        <begin position="290"/>
        <end position="345"/>
    </location>
</feature>
<protein>
    <submittedName>
        <fullName evidence="6">CBS domain-containing protein</fullName>
    </submittedName>
</protein>
<dbReference type="SUPFAM" id="SSF54631">
    <property type="entry name" value="CBS-domain pair"/>
    <property type="match status" value="1"/>
</dbReference>
<dbReference type="InterPro" id="IPR046342">
    <property type="entry name" value="CBS_dom_sf"/>
</dbReference>
<evidence type="ECO:0000256" key="1">
    <source>
        <dbReference type="ARBA" id="ARBA00023122"/>
    </source>
</evidence>
<feature type="domain" description="CBS" evidence="5">
    <location>
        <begin position="232"/>
        <end position="288"/>
    </location>
</feature>
<reference evidence="6 7" key="1">
    <citation type="submission" date="2018-12" db="EMBL/GenBank/DDBJ databases">
        <title>Complete genome sequencing of Tabrizicola sp. K13M18.</title>
        <authorList>
            <person name="Bae J.-W."/>
        </authorList>
    </citation>
    <scope>NUCLEOTIDE SEQUENCE [LARGE SCALE GENOMIC DNA]</scope>
    <source>
        <strain evidence="6 7">K13M18</strain>
    </source>
</reference>
<accession>A0A3S8UBI2</accession>
<evidence type="ECO:0000313" key="6">
    <source>
        <dbReference type="EMBL" id="AZL60898.1"/>
    </source>
</evidence>
<keyword evidence="4" id="KW-1133">Transmembrane helix</keyword>
<feature type="transmembrane region" description="Helical" evidence="4">
    <location>
        <begin position="44"/>
        <end position="62"/>
    </location>
</feature>
<organism evidence="6 7">
    <name type="scientific">Tabrizicola piscis</name>
    <dbReference type="NCBI Taxonomy" id="2494374"/>
    <lineage>
        <taxon>Bacteria</taxon>
        <taxon>Pseudomonadati</taxon>
        <taxon>Pseudomonadota</taxon>
        <taxon>Alphaproteobacteria</taxon>
        <taxon>Rhodobacterales</taxon>
        <taxon>Paracoccaceae</taxon>
        <taxon>Tabrizicola</taxon>
    </lineage>
</organism>
<dbReference type="PANTHER" id="PTHR43080:SF29">
    <property type="entry name" value="OS02G0818000 PROTEIN"/>
    <property type="match status" value="1"/>
</dbReference>
<dbReference type="PANTHER" id="PTHR43080">
    <property type="entry name" value="CBS DOMAIN-CONTAINING PROTEIN CBSX3, MITOCHONDRIAL"/>
    <property type="match status" value="1"/>
</dbReference>
<keyword evidence="4" id="KW-0472">Membrane</keyword>
<dbReference type="InterPro" id="IPR051257">
    <property type="entry name" value="Diverse_CBS-Domain"/>
</dbReference>
<evidence type="ECO:0000256" key="2">
    <source>
        <dbReference type="PROSITE-ProRule" id="PRU00703"/>
    </source>
</evidence>
<gene>
    <name evidence="6" type="ORF">EI545_19975</name>
</gene>
<feature type="region of interest" description="Disordered" evidence="3">
    <location>
        <begin position="162"/>
        <end position="181"/>
    </location>
</feature>
<dbReference type="EMBL" id="CP034328">
    <property type="protein sequence ID" value="AZL60898.1"/>
    <property type="molecule type" value="Genomic_DNA"/>
</dbReference>
<dbReference type="OrthoDB" id="9811720at2"/>
<dbReference type="CDD" id="cd04600">
    <property type="entry name" value="CBS_pair_HPP_assoc"/>
    <property type="match status" value="1"/>
</dbReference>
<name>A0A3S8UBI2_9RHOB</name>
<feature type="transmembrane region" description="Helical" evidence="4">
    <location>
        <begin position="68"/>
        <end position="88"/>
    </location>
</feature>
<keyword evidence="7" id="KW-1185">Reference proteome</keyword>
<dbReference type="SMART" id="SM00116">
    <property type="entry name" value="CBS"/>
    <property type="match status" value="2"/>
</dbReference>
<evidence type="ECO:0000313" key="7">
    <source>
        <dbReference type="Proteomes" id="UP000282002"/>
    </source>
</evidence>
<dbReference type="PROSITE" id="PS51371">
    <property type="entry name" value="CBS"/>
    <property type="match status" value="2"/>
</dbReference>
<dbReference type="Gene3D" id="3.10.580.10">
    <property type="entry name" value="CBS-domain"/>
    <property type="match status" value="2"/>
</dbReference>
<feature type="transmembrane region" description="Helical" evidence="4">
    <location>
        <begin position="132"/>
        <end position="153"/>
    </location>
</feature>
<evidence type="ECO:0000256" key="3">
    <source>
        <dbReference type="SAM" id="MobiDB-lite"/>
    </source>
</evidence>